<dbReference type="Proteomes" id="UP000558284">
    <property type="component" value="Unassembled WGS sequence"/>
</dbReference>
<comment type="caution">
    <text evidence="2">The sequence shown here is derived from an EMBL/GenBank/DDBJ whole genome shotgun (WGS) entry which is preliminary data.</text>
</comment>
<evidence type="ECO:0000313" key="2">
    <source>
        <dbReference type="EMBL" id="MBA1139455.1"/>
    </source>
</evidence>
<name>A0A838AZD9_9HYPH</name>
<evidence type="ECO:0000256" key="1">
    <source>
        <dbReference type="SAM" id="MobiDB-lite"/>
    </source>
</evidence>
<dbReference type="EMBL" id="JACDTY010000002">
    <property type="protein sequence ID" value="MBA1139455.1"/>
    <property type="molecule type" value="Genomic_DNA"/>
</dbReference>
<protein>
    <submittedName>
        <fullName evidence="2">Uncharacterized protein</fullName>
    </submittedName>
</protein>
<keyword evidence="3" id="KW-1185">Reference proteome</keyword>
<proteinExistence type="predicted"/>
<reference evidence="2 3" key="1">
    <citation type="submission" date="2020-07" db="EMBL/GenBank/DDBJ databases">
        <title>Definition of the novel symbiovar canariense within Mesorhizobium novociceri, a new species of genus Mesorhizobium nodulating Cicer canariense in the Caldera de Taburiente National Park (La Palma, Canary Islands).</title>
        <authorList>
            <person name="Leon-Barrios M."/>
            <person name="Perez-Yepez J."/>
            <person name="Flores-Felix J.D."/>
            <person name="Ramirez-Baena M.H."/>
            <person name="Pulido-Suarez L."/>
            <person name="Igual J.M."/>
            <person name="Velazquez E."/>
            <person name="Peix A."/>
        </authorList>
    </citation>
    <scope>NUCLEOTIDE SEQUENCE [LARGE SCALE GENOMIC DNA]</scope>
    <source>
        <strain evidence="2 3">CCANP35</strain>
    </source>
</reference>
<evidence type="ECO:0000313" key="3">
    <source>
        <dbReference type="Proteomes" id="UP000558284"/>
    </source>
</evidence>
<gene>
    <name evidence="2" type="ORF">H0241_04185</name>
</gene>
<organism evidence="2 3">
    <name type="scientific">Mesorhizobium neociceri</name>
    <dbReference type="NCBI Taxonomy" id="1307853"/>
    <lineage>
        <taxon>Bacteria</taxon>
        <taxon>Pseudomonadati</taxon>
        <taxon>Pseudomonadota</taxon>
        <taxon>Alphaproteobacteria</taxon>
        <taxon>Hyphomicrobiales</taxon>
        <taxon>Phyllobacteriaceae</taxon>
        <taxon>Mesorhizobium</taxon>
    </lineage>
</organism>
<feature type="region of interest" description="Disordered" evidence="1">
    <location>
        <begin position="18"/>
        <end position="38"/>
    </location>
</feature>
<dbReference type="AlphaFoldDB" id="A0A838AZD9"/>
<accession>A0A838AZD9</accession>
<sequence length="188" mass="20262">MLNETNFNGCKSYDNAQGKGLGNRELESAEHSSEAPTGQNMLYFPGAPLLGSAIVKTSPEIPDAAEQGTAPLSAKLAQLATAIADRISLRRNNVGDGTVQILLHGGLLGGSRLTISYRHDTVQIFIESERLWLMQQFQGHAFARDLSNRLGIRVVVMVGARCSAEEQGNDGDSRGPERVLHYLAEKGS</sequence>
<feature type="compositionally biased region" description="Basic and acidic residues" evidence="1">
    <location>
        <begin position="22"/>
        <end position="33"/>
    </location>
</feature>
<dbReference type="RefSeq" id="WP_181056178.1">
    <property type="nucleotide sequence ID" value="NZ_JACDTY010000002.1"/>
</dbReference>